<evidence type="ECO:0000313" key="2">
    <source>
        <dbReference type="Proteomes" id="UP000278031"/>
    </source>
</evidence>
<evidence type="ECO:0008006" key="3">
    <source>
        <dbReference type="Google" id="ProtNLM"/>
    </source>
</evidence>
<gene>
    <name evidence="1" type="ORF">DRO04_00010</name>
</gene>
<sequence length="481" mass="54281">MRWIDKLANWLGYEKKRDKVEETEPVNVNPFLSSSYVDYLRNDPTPENKANSVVANEIVAQELTAWRDLQKEVNGWYSVSSLAGELSASMRERIQKQCLFLYSRDAIARNIINSYTFLTIGKGMQVIFADKKARERWEVIAKNVNWNSFYRHTIEMTYLLGEWFVLRIPTVNVKPSAKSVNKRISAVKQKLAKMNPEEIDLIHIHPAEVEEVIPLPEYRHRVKAYKMIDGFGGSREKIELSAFDVTHFALKKPALALRGRPLLEPILMALSMYRLWLQDRVTLNAVRTRIPLIRKVSGGSGVLQSKKDNMSTIGLPRPGTIAIVPKDEEWMFPSLNLSGFEAQQDGRSLLLQICAGVSLPEFLVTGDASNSNYASTIVASSPIIPLIESYRILFGELFADMIEEVVGERPSIQWPGILKQDILELAKAGDLLRANGVISKATYASWMGLVWDGVNGEKAKIDAEMLEDEPIDLAKPTQSEE</sequence>
<accession>A0A497JI81</accession>
<dbReference type="Proteomes" id="UP000278031">
    <property type="component" value="Unassembled WGS sequence"/>
</dbReference>
<organism evidence="1 2">
    <name type="scientific">Candidatus Iainarchaeum sp</name>
    <dbReference type="NCBI Taxonomy" id="3101447"/>
    <lineage>
        <taxon>Archaea</taxon>
        <taxon>Candidatus Iainarchaeota</taxon>
        <taxon>Candidatus Iainarchaeia</taxon>
        <taxon>Candidatus Iainarchaeales</taxon>
        <taxon>Candidatus Iainarchaeaceae</taxon>
        <taxon>Candidatus Iainarchaeum</taxon>
    </lineage>
</organism>
<dbReference type="AlphaFoldDB" id="A0A497JI81"/>
<name>A0A497JI81_9ARCH</name>
<evidence type="ECO:0000313" key="1">
    <source>
        <dbReference type="EMBL" id="RLG71279.1"/>
    </source>
</evidence>
<proteinExistence type="predicted"/>
<comment type="caution">
    <text evidence="1">The sequence shown here is derived from an EMBL/GenBank/DDBJ whole genome shotgun (WGS) entry which is preliminary data.</text>
</comment>
<dbReference type="EMBL" id="QMWP01000001">
    <property type="protein sequence ID" value="RLG71279.1"/>
    <property type="molecule type" value="Genomic_DNA"/>
</dbReference>
<protein>
    <recommendedName>
        <fullName evidence="3">Phage portal protein</fullName>
    </recommendedName>
</protein>
<reference evidence="1 2" key="1">
    <citation type="submission" date="2018-06" db="EMBL/GenBank/DDBJ databases">
        <title>Extensive metabolic versatility and redundancy in microbially diverse, dynamic hydrothermal sediments.</title>
        <authorList>
            <person name="Dombrowski N."/>
            <person name="Teske A."/>
            <person name="Baker B.J."/>
        </authorList>
    </citation>
    <scope>NUCLEOTIDE SEQUENCE [LARGE SCALE GENOMIC DNA]</scope>
    <source>
        <strain evidence="1">B51_G17</strain>
    </source>
</reference>